<proteinExistence type="predicted"/>
<reference evidence="2 3" key="1">
    <citation type="submission" date="2019-03" db="EMBL/GenBank/DDBJ databases">
        <title>First draft genome of Liparis tanakae, snailfish: a comprehensive survey of snailfish specific genes.</title>
        <authorList>
            <person name="Kim W."/>
            <person name="Song I."/>
            <person name="Jeong J.-H."/>
            <person name="Kim D."/>
            <person name="Kim S."/>
            <person name="Ryu S."/>
            <person name="Song J.Y."/>
            <person name="Lee S.K."/>
        </authorList>
    </citation>
    <scope>NUCLEOTIDE SEQUENCE [LARGE SCALE GENOMIC DNA]</scope>
    <source>
        <tissue evidence="2">Muscle</tissue>
    </source>
</reference>
<organism evidence="2 3">
    <name type="scientific">Liparis tanakae</name>
    <name type="common">Tanaka's snailfish</name>
    <dbReference type="NCBI Taxonomy" id="230148"/>
    <lineage>
        <taxon>Eukaryota</taxon>
        <taxon>Metazoa</taxon>
        <taxon>Chordata</taxon>
        <taxon>Craniata</taxon>
        <taxon>Vertebrata</taxon>
        <taxon>Euteleostomi</taxon>
        <taxon>Actinopterygii</taxon>
        <taxon>Neopterygii</taxon>
        <taxon>Teleostei</taxon>
        <taxon>Neoteleostei</taxon>
        <taxon>Acanthomorphata</taxon>
        <taxon>Eupercaria</taxon>
        <taxon>Perciformes</taxon>
        <taxon>Cottioidei</taxon>
        <taxon>Cottales</taxon>
        <taxon>Liparidae</taxon>
        <taxon>Liparis</taxon>
    </lineage>
</organism>
<accession>A0A4Z2HKW1</accession>
<evidence type="ECO:0000313" key="3">
    <source>
        <dbReference type="Proteomes" id="UP000314294"/>
    </source>
</evidence>
<keyword evidence="3" id="KW-1185">Reference proteome</keyword>
<dbReference type="AlphaFoldDB" id="A0A4Z2HKW1"/>
<dbReference type="Proteomes" id="UP000314294">
    <property type="component" value="Unassembled WGS sequence"/>
</dbReference>
<evidence type="ECO:0000313" key="2">
    <source>
        <dbReference type="EMBL" id="TNN65623.1"/>
    </source>
</evidence>
<evidence type="ECO:0000256" key="1">
    <source>
        <dbReference type="SAM" id="MobiDB-lite"/>
    </source>
</evidence>
<protein>
    <submittedName>
        <fullName evidence="2">Uncharacterized protein</fullName>
    </submittedName>
</protein>
<dbReference type="EMBL" id="SRLO01000232">
    <property type="protein sequence ID" value="TNN65623.1"/>
    <property type="molecule type" value="Genomic_DNA"/>
</dbReference>
<sequence>MRAMQYSAWSGGSSRRSSSAKMTLKEAVTWSAVSVSVVSRDMKSMKAWKVTMPIRLGSTMLMMRENSFSSWWRQRGTVGDGKNETRRKRKKWRSGRDSGGKYDWKMNKESRIKGGKDANIPQCGRRKVWKSQWKFRKEG</sequence>
<gene>
    <name evidence="2" type="ORF">EYF80_024152</name>
</gene>
<name>A0A4Z2HKW1_9TELE</name>
<feature type="region of interest" description="Disordered" evidence="1">
    <location>
        <begin position="74"/>
        <end position="123"/>
    </location>
</feature>
<comment type="caution">
    <text evidence="2">The sequence shown here is derived from an EMBL/GenBank/DDBJ whole genome shotgun (WGS) entry which is preliminary data.</text>
</comment>
<feature type="compositionally biased region" description="Basic and acidic residues" evidence="1">
    <location>
        <begin position="94"/>
        <end position="116"/>
    </location>
</feature>
<dbReference type="OrthoDB" id="8983394at2759"/>